<sequence length="591" mass="64332">MKLRVAALLLAGLTSAAGKSLTRKVLDAMERNATGNTFSEAKYLELSRCWHEISQSESIDYDPAEVNDAMFRGFVEWGISGGVGPEANQPETATGADYWGVHANYAERNAQPMALDEDASGIPGSSQVMIQEPCNYNSNVAYYETVLSLCRGSSREWSAPASVVTSLAGAFNGLGTGSAWFHGSETELGCRIDNQPIAHIALTAYQSAVSALPPNFVVANDLPLDRATDGRTLYNGTEATSVFSQIFTRSDVLDWDQQILDLNDEFQSDYKDTFAALVTLIARVGLPKIVGDVVLPFLCDIMGFDDEKKDFLLNEYDVELRAGLNEHAGGHGARTNFPGASRRELIRRGMGVLLKMGQAMFWQEELFVGPWILSPTANAIGAVLMPFVNLAGDHLTTYEHSFDVKTGWKVYPNCRTCRWLVAHSKWHEQSSSALLDLVFLADDTDKVIRGANLTHVASHDADSTLEDGSWVERMIESEEAKCLLLPGTNGEGVQCVVDLWFGADEQEHWVGGIEKCRGDGLDEADGFGSCLRDHVASAPKRVGVVGEAFHECSGVGGEGWLPRKFVQCVADKTDGEAGGEFWGLAAELFAF</sequence>
<evidence type="ECO:0000256" key="1">
    <source>
        <dbReference type="SAM" id="SignalP"/>
    </source>
</evidence>
<evidence type="ECO:0000313" key="3">
    <source>
        <dbReference type="Proteomes" id="UP001165060"/>
    </source>
</evidence>
<feature type="signal peptide" evidence="1">
    <location>
        <begin position="1"/>
        <end position="18"/>
    </location>
</feature>
<proteinExistence type="predicted"/>
<gene>
    <name evidence="2" type="ORF">TeGR_g10783</name>
</gene>
<accession>A0ABQ6MIJ6</accession>
<keyword evidence="1" id="KW-0732">Signal</keyword>
<organism evidence="2 3">
    <name type="scientific">Tetraparma gracilis</name>
    <dbReference type="NCBI Taxonomy" id="2962635"/>
    <lineage>
        <taxon>Eukaryota</taxon>
        <taxon>Sar</taxon>
        <taxon>Stramenopiles</taxon>
        <taxon>Ochrophyta</taxon>
        <taxon>Bolidophyceae</taxon>
        <taxon>Parmales</taxon>
        <taxon>Triparmaceae</taxon>
        <taxon>Tetraparma</taxon>
    </lineage>
</organism>
<reference evidence="2 3" key="1">
    <citation type="journal article" date="2023" name="Commun. Biol.">
        <title>Genome analysis of Parmales, the sister group of diatoms, reveals the evolutionary specialization of diatoms from phago-mixotrophs to photoautotrophs.</title>
        <authorList>
            <person name="Ban H."/>
            <person name="Sato S."/>
            <person name="Yoshikawa S."/>
            <person name="Yamada K."/>
            <person name="Nakamura Y."/>
            <person name="Ichinomiya M."/>
            <person name="Sato N."/>
            <person name="Blanc-Mathieu R."/>
            <person name="Endo H."/>
            <person name="Kuwata A."/>
            <person name="Ogata H."/>
        </authorList>
    </citation>
    <scope>NUCLEOTIDE SEQUENCE [LARGE SCALE GENOMIC DNA]</scope>
</reference>
<dbReference type="EMBL" id="BRYB01004194">
    <property type="protein sequence ID" value="GMI27166.1"/>
    <property type="molecule type" value="Genomic_DNA"/>
</dbReference>
<name>A0ABQ6MIJ6_9STRA</name>
<protein>
    <submittedName>
        <fullName evidence="2">Uncharacterized protein</fullName>
    </submittedName>
</protein>
<dbReference type="Proteomes" id="UP001165060">
    <property type="component" value="Unassembled WGS sequence"/>
</dbReference>
<keyword evidence="3" id="KW-1185">Reference proteome</keyword>
<comment type="caution">
    <text evidence="2">The sequence shown here is derived from an EMBL/GenBank/DDBJ whole genome shotgun (WGS) entry which is preliminary data.</text>
</comment>
<evidence type="ECO:0000313" key="2">
    <source>
        <dbReference type="EMBL" id="GMI27166.1"/>
    </source>
</evidence>
<feature type="chain" id="PRO_5045277564" evidence="1">
    <location>
        <begin position="19"/>
        <end position="591"/>
    </location>
</feature>